<evidence type="ECO:0008006" key="7">
    <source>
        <dbReference type="Google" id="ProtNLM"/>
    </source>
</evidence>
<accession>A0ABD3A5F9</accession>
<feature type="coiled-coil region" evidence="3">
    <location>
        <begin position="32"/>
        <end position="59"/>
    </location>
</feature>
<evidence type="ECO:0000256" key="3">
    <source>
        <dbReference type="SAM" id="Coils"/>
    </source>
</evidence>
<protein>
    <recommendedName>
        <fullName evidence="7">Filament-like plant protein 7</fullName>
    </recommendedName>
</protein>
<comment type="caution">
    <text evidence="5">The sequence shown here is derived from an EMBL/GenBank/DDBJ whole genome shotgun (WGS) entry which is preliminary data.</text>
</comment>
<feature type="compositionally biased region" description="Basic and acidic residues" evidence="4">
    <location>
        <begin position="285"/>
        <end position="295"/>
    </location>
</feature>
<feature type="region of interest" description="Disordered" evidence="4">
    <location>
        <begin position="285"/>
        <end position="313"/>
    </location>
</feature>
<dbReference type="PANTHER" id="PTHR31580:SF22">
    <property type="entry name" value="FILAMENT-LIKE PLANT PROTEIN 7"/>
    <property type="match status" value="1"/>
</dbReference>
<evidence type="ECO:0000313" key="6">
    <source>
        <dbReference type="Proteomes" id="UP001630127"/>
    </source>
</evidence>
<dbReference type="AlphaFoldDB" id="A0ABD3A5F9"/>
<dbReference type="PANTHER" id="PTHR31580">
    <property type="entry name" value="FILAMENT-LIKE PLANT PROTEIN 4"/>
    <property type="match status" value="1"/>
</dbReference>
<gene>
    <name evidence="5" type="ORF">ACH5RR_014049</name>
</gene>
<organism evidence="5 6">
    <name type="scientific">Cinchona calisaya</name>
    <dbReference type="NCBI Taxonomy" id="153742"/>
    <lineage>
        <taxon>Eukaryota</taxon>
        <taxon>Viridiplantae</taxon>
        <taxon>Streptophyta</taxon>
        <taxon>Embryophyta</taxon>
        <taxon>Tracheophyta</taxon>
        <taxon>Spermatophyta</taxon>
        <taxon>Magnoliopsida</taxon>
        <taxon>eudicotyledons</taxon>
        <taxon>Gunneridae</taxon>
        <taxon>Pentapetalae</taxon>
        <taxon>asterids</taxon>
        <taxon>lamiids</taxon>
        <taxon>Gentianales</taxon>
        <taxon>Rubiaceae</taxon>
        <taxon>Cinchonoideae</taxon>
        <taxon>Cinchoneae</taxon>
        <taxon>Cinchona</taxon>
    </lineage>
</organism>
<dbReference type="EMBL" id="JBJUIK010000006">
    <property type="protein sequence ID" value="KAL3525677.1"/>
    <property type="molecule type" value="Genomic_DNA"/>
</dbReference>
<dbReference type="InterPro" id="IPR008587">
    <property type="entry name" value="FPP_plant"/>
</dbReference>
<comment type="similarity">
    <text evidence="1">Belongs to the FPP family.</text>
</comment>
<evidence type="ECO:0000313" key="5">
    <source>
        <dbReference type="EMBL" id="KAL3525677.1"/>
    </source>
</evidence>
<feature type="coiled-coil region" evidence="3">
    <location>
        <begin position="770"/>
        <end position="863"/>
    </location>
</feature>
<proteinExistence type="inferred from homology"/>
<feature type="coiled-coil region" evidence="3">
    <location>
        <begin position="142"/>
        <end position="211"/>
    </location>
</feature>
<reference evidence="5 6" key="1">
    <citation type="submission" date="2024-11" db="EMBL/GenBank/DDBJ databases">
        <title>A near-complete genome assembly of Cinchona calisaya.</title>
        <authorList>
            <person name="Lian D.C."/>
            <person name="Zhao X.W."/>
            <person name="Wei L."/>
        </authorList>
    </citation>
    <scope>NUCLEOTIDE SEQUENCE [LARGE SCALE GENOMIC DNA]</scope>
    <source>
        <tissue evidence="5">Nenye</tissue>
    </source>
</reference>
<evidence type="ECO:0000256" key="1">
    <source>
        <dbReference type="ARBA" id="ARBA00005921"/>
    </source>
</evidence>
<evidence type="ECO:0000256" key="4">
    <source>
        <dbReference type="SAM" id="MobiDB-lite"/>
    </source>
</evidence>
<evidence type="ECO:0000256" key="2">
    <source>
        <dbReference type="ARBA" id="ARBA00023054"/>
    </source>
</evidence>
<keyword evidence="2 3" id="KW-0175">Coiled coil</keyword>
<dbReference type="Pfam" id="PF05911">
    <property type="entry name" value="FPP"/>
    <property type="match status" value="1"/>
</dbReference>
<name>A0ABD3A5F9_9GENT</name>
<dbReference type="Proteomes" id="UP001630127">
    <property type="component" value="Unassembled WGS sequence"/>
</dbReference>
<sequence>MDHKSWLWKKRSTEKTIISDDKTNLSLSRTEDETLTNDKAQLQRDLKILNDKLSSALSECNNKDDFAKKQSKIAQEAIAGWEKTETEALSLKQELEKALHQRAASEQRLLHLDAALKECMQQLRFVREDQEKRIHDAVMRTSKEFENTRFVLEQKLEEAKKRFVKVDGENSQLSKALLAKENVIQELNKHRAQMEANFNSLMTRLESTEKENASLKYEVCVLEKELEIRNEEREFNRRTSDVAHKQYLESVKKIAKLESESQRLRILVRKRLPGPAALAKMKNEVEMLSRDQSETRRRKSNPPSLSSMDFSVDEAPDAPWKKINFLTEQLCLMEEENRTLKEALDKRMSELHLPAIMYSQTASRLSQVEGQLGGPVTAEPGKNKHSIHEFSVASMSDMGSDDKASCGESWASALILELEQFKSGKQMGTPSSRTVGASDMSLMDDFVEMEKLAVVSSNNPLGVTNHVAENDTMQNPLRKSREYVPEAASTAVIPLCHQSNLSVPSHQILSQNVLTNQAPSSLEGILQIVLEQSQVLQRDPCEILDEIKAALIQSNYPNSQCNDHREGSNQDDALCVTQSMSERLLRNFFEVDSSDKGTCNTTSPAKKSSQKLQIHLSKSIHKIIEIIEGINMDNGNAEMPSSKDDSILQYNNSESPTGYVGRVFQWKASELSSTLKQFVGSCNDLLNGNSDLVSFAEQLACTLEWIMNHCFSLQDVSSMKDAIRSYFDWDESRSEGEVDSGTTNDVSESNKLNVQKALPLVSDSHDKNNHVQVEEVLHNLREEYRNLKDNLPNKESAENDFEERLQLEVLKSESLIIQLQESQKTIKNLQMEVECLKKMKEETNDLETQLMEAKKESREACKKLMYMEKELQNKKSSCQKLDETYHDLQLPIESMAKKGTADDKANERELRTDWEILAASEKLAECQETILNLGKQLKALASPVETAILDKVISSPVNPIVTTMTTPAKNIRQRSSLLDKMLAEDKSETEGLKSPKTKEVILDGNSYSPFGPNWTMEPPERLASPNGVNRAKDEAVIGSMAIVPGKKRRSGGFLKKLLRKGNKGSCKEITSQVVS</sequence>
<keyword evidence="6" id="KW-1185">Reference proteome</keyword>